<evidence type="ECO:0000256" key="2">
    <source>
        <dbReference type="ARBA" id="ARBA00022857"/>
    </source>
</evidence>
<reference evidence="11" key="1">
    <citation type="submission" date="2017-11" db="EMBL/GenBank/DDBJ databases">
        <title>Complete genome sequence of Moraxella osloensis NP7 isolated from human skin.</title>
        <authorList>
            <person name="Lee K."/>
            <person name="Lim J.Y."/>
            <person name="Hwang I."/>
        </authorList>
    </citation>
    <scope>NUCLEOTIDE SEQUENCE [LARGE SCALE GENOMIC DNA]</scope>
    <source>
        <strain evidence="11">NP7</strain>
    </source>
</reference>
<feature type="domain" description="Pyrroline-5-carboxylate reductase dimerisation" evidence="9">
    <location>
        <begin position="169"/>
        <end position="273"/>
    </location>
</feature>
<dbReference type="Pfam" id="PF14748">
    <property type="entry name" value="P5CR_dimer"/>
    <property type="match status" value="1"/>
</dbReference>
<dbReference type="SUPFAM" id="SSF51735">
    <property type="entry name" value="NAD(P)-binding Rossmann-fold domains"/>
    <property type="match status" value="1"/>
</dbReference>
<feature type="binding site" evidence="6">
    <location>
        <begin position="12"/>
        <end position="17"/>
    </location>
    <ligand>
        <name>NADP(+)</name>
        <dbReference type="ChEBI" id="CHEBI:58349"/>
    </ligand>
</feature>
<evidence type="ECO:0000313" key="10">
    <source>
        <dbReference type="EMBL" id="ATR79358.1"/>
    </source>
</evidence>
<dbReference type="EC" id="1.5.1.2" evidence="4 5"/>
<dbReference type="GO" id="GO:0004735">
    <property type="term" value="F:pyrroline-5-carboxylate reductase activity"/>
    <property type="evidence" value="ECO:0007669"/>
    <property type="project" value="UniProtKB-UniRule"/>
</dbReference>
<comment type="catalytic activity">
    <reaction evidence="4 7">
        <text>L-proline + NADP(+) = (S)-1-pyrroline-5-carboxylate + NADPH + 2 H(+)</text>
        <dbReference type="Rhea" id="RHEA:14109"/>
        <dbReference type="ChEBI" id="CHEBI:15378"/>
        <dbReference type="ChEBI" id="CHEBI:17388"/>
        <dbReference type="ChEBI" id="CHEBI:57783"/>
        <dbReference type="ChEBI" id="CHEBI:58349"/>
        <dbReference type="ChEBI" id="CHEBI:60039"/>
        <dbReference type="EC" id="1.5.1.2"/>
    </reaction>
</comment>
<dbReference type="NCBIfam" id="TIGR00112">
    <property type="entry name" value="proC"/>
    <property type="match status" value="1"/>
</dbReference>
<evidence type="ECO:0000256" key="3">
    <source>
        <dbReference type="ARBA" id="ARBA00023002"/>
    </source>
</evidence>
<keyword evidence="4 7" id="KW-0028">Amino-acid biosynthesis</keyword>
<keyword evidence="3 4" id="KW-0560">Oxidoreductase</keyword>
<dbReference type="InterPro" id="IPR036291">
    <property type="entry name" value="NAD(P)-bd_dom_sf"/>
</dbReference>
<feature type="binding site" evidence="6">
    <location>
        <begin position="77"/>
        <end position="80"/>
    </location>
    <ligand>
        <name>NADP(+)</name>
        <dbReference type="ChEBI" id="CHEBI:58349"/>
    </ligand>
</feature>
<sequence length="279" mass="29463">MATTTSLNIAFIGGGNMASALIAGLLAKGQPTSLLHVVETDAKKLADFEAQGLNTYNASNIDDTKRAIEKADVVVLAVKPQVIKDVLLPVKDSWGEQVVISIAAGIGTESLAEWLGPQVKLVRAMPNTPAMIQMGATGLYATAAVSEAQQQLAQQVMSAAGLVLWVDDEDLLHAVTAISGSAPAYFFYMLENMIATGEKLGLTQTQATALAMQTALGSAQMALTSDDTPAELRRKVTSPNGTTQAAIEVMDDKKMHQIIADAMLACEQRSRELSQAFGK</sequence>
<keyword evidence="4 7" id="KW-0641">Proline biosynthesis</keyword>
<evidence type="ECO:0000256" key="1">
    <source>
        <dbReference type="ARBA" id="ARBA00005525"/>
    </source>
</evidence>
<dbReference type="SUPFAM" id="SSF48179">
    <property type="entry name" value="6-phosphogluconate dehydrogenase C-terminal domain-like"/>
    <property type="match status" value="1"/>
</dbReference>
<proteinExistence type="inferred from homology"/>
<dbReference type="HAMAP" id="MF_01925">
    <property type="entry name" value="P5C_reductase"/>
    <property type="match status" value="1"/>
</dbReference>
<comment type="pathway">
    <text evidence="4 7">Amino-acid biosynthesis; L-proline biosynthesis; L-proline from L-glutamate 5-semialdehyde: step 1/1.</text>
</comment>
<comment type="subcellular location">
    <subcellularLocation>
        <location evidence="4">Cytoplasm</location>
    </subcellularLocation>
</comment>
<name>A0A2D2LWE5_FAUOS</name>
<accession>A0A2D2LWE5</accession>
<dbReference type="InterPro" id="IPR053790">
    <property type="entry name" value="P5CR-like_CS"/>
</dbReference>
<evidence type="ECO:0000259" key="9">
    <source>
        <dbReference type="Pfam" id="PF14748"/>
    </source>
</evidence>
<dbReference type="EMBL" id="CP024443">
    <property type="protein sequence ID" value="ATR79358.1"/>
    <property type="molecule type" value="Genomic_DNA"/>
</dbReference>
<feature type="domain" description="Pyrroline-5-carboxylate reductase catalytic N-terminal" evidence="8">
    <location>
        <begin position="9"/>
        <end position="105"/>
    </location>
</feature>
<dbReference type="InterPro" id="IPR028939">
    <property type="entry name" value="P5C_Rdtase_cat_N"/>
</dbReference>
<protein>
    <recommendedName>
        <fullName evidence="4 5">Pyrroline-5-carboxylate reductase</fullName>
        <shortName evidence="4">P5C reductase</shortName>
        <shortName evidence="4">P5CR</shortName>
        <ecNumber evidence="4 5">1.5.1.2</ecNumber>
    </recommendedName>
    <alternativeName>
        <fullName evidence="4">PCA reductase</fullName>
    </alternativeName>
</protein>
<dbReference type="UniPathway" id="UPA00098">
    <property type="reaction ID" value="UER00361"/>
</dbReference>
<evidence type="ECO:0000256" key="6">
    <source>
        <dbReference type="PIRSR" id="PIRSR000193-1"/>
    </source>
</evidence>
<keyword evidence="4" id="KW-0963">Cytoplasm</keyword>
<dbReference type="AlphaFoldDB" id="A0A2D2LWE5"/>
<dbReference type="PROSITE" id="PS00521">
    <property type="entry name" value="P5CR"/>
    <property type="match status" value="1"/>
</dbReference>
<evidence type="ECO:0000256" key="7">
    <source>
        <dbReference type="RuleBase" id="RU003903"/>
    </source>
</evidence>
<dbReference type="FunFam" id="1.10.3730.10:FF:000001">
    <property type="entry name" value="Pyrroline-5-carboxylate reductase"/>
    <property type="match status" value="1"/>
</dbReference>
<comment type="function">
    <text evidence="4">Catalyzes the reduction of 1-pyrroline-5-carboxylate (PCA) to L-proline.</text>
</comment>
<evidence type="ECO:0000259" key="8">
    <source>
        <dbReference type="Pfam" id="PF03807"/>
    </source>
</evidence>
<dbReference type="InterPro" id="IPR008927">
    <property type="entry name" value="6-PGluconate_DH-like_C_sf"/>
</dbReference>
<evidence type="ECO:0000313" key="11">
    <source>
        <dbReference type="Proteomes" id="UP000229340"/>
    </source>
</evidence>
<dbReference type="Pfam" id="PF03807">
    <property type="entry name" value="F420_oxidored"/>
    <property type="match status" value="1"/>
</dbReference>
<comment type="catalytic activity">
    <reaction evidence="4">
        <text>L-proline + NAD(+) = (S)-1-pyrroline-5-carboxylate + NADH + 2 H(+)</text>
        <dbReference type="Rhea" id="RHEA:14105"/>
        <dbReference type="ChEBI" id="CHEBI:15378"/>
        <dbReference type="ChEBI" id="CHEBI:17388"/>
        <dbReference type="ChEBI" id="CHEBI:57540"/>
        <dbReference type="ChEBI" id="CHEBI:57945"/>
        <dbReference type="ChEBI" id="CHEBI:60039"/>
        <dbReference type="EC" id="1.5.1.2"/>
    </reaction>
</comment>
<evidence type="ECO:0000256" key="5">
    <source>
        <dbReference type="NCBIfam" id="TIGR00112"/>
    </source>
</evidence>
<dbReference type="PIRSF" id="PIRSF000193">
    <property type="entry name" value="Pyrrol-5-carb_rd"/>
    <property type="match status" value="1"/>
</dbReference>
<dbReference type="Gene3D" id="3.40.50.720">
    <property type="entry name" value="NAD(P)-binding Rossmann-like Domain"/>
    <property type="match status" value="1"/>
</dbReference>
<dbReference type="PANTHER" id="PTHR11645">
    <property type="entry name" value="PYRROLINE-5-CARBOXYLATE REDUCTASE"/>
    <property type="match status" value="1"/>
</dbReference>
<dbReference type="Gene3D" id="1.10.3730.10">
    <property type="entry name" value="ProC C-terminal domain-like"/>
    <property type="match status" value="1"/>
</dbReference>
<keyword evidence="2 4" id="KW-0521">NADP</keyword>
<dbReference type="InterPro" id="IPR029036">
    <property type="entry name" value="P5CR_dimer"/>
</dbReference>
<dbReference type="GO" id="GO:0055129">
    <property type="term" value="P:L-proline biosynthetic process"/>
    <property type="evidence" value="ECO:0007669"/>
    <property type="project" value="UniProtKB-UniRule"/>
</dbReference>
<dbReference type="Proteomes" id="UP000229340">
    <property type="component" value="Chromosome"/>
</dbReference>
<organism evidence="10 11">
    <name type="scientific">Faucicola osloensis</name>
    <name type="common">Moraxella osloensis</name>
    <dbReference type="NCBI Taxonomy" id="34062"/>
    <lineage>
        <taxon>Bacteria</taxon>
        <taxon>Pseudomonadati</taxon>
        <taxon>Pseudomonadota</taxon>
        <taxon>Gammaproteobacteria</taxon>
        <taxon>Moraxellales</taxon>
        <taxon>Moraxellaceae</taxon>
        <taxon>Faucicola</taxon>
    </lineage>
</organism>
<dbReference type="STRING" id="34062.AXE82_05125"/>
<dbReference type="GO" id="GO:0005737">
    <property type="term" value="C:cytoplasm"/>
    <property type="evidence" value="ECO:0007669"/>
    <property type="project" value="UniProtKB-SubCell"/>
</dbReference>
<comment type="similarity">
    <text evidence="1 4 7">Belongs to the pyrroline-5-carboxylate reductase family.</text>
</comment>
<dbReference type="InterPro" id="IPR000304">
    <property type="entry name" value="Pyrroline-COOH_reductase"/>
</dbReference>
<gene>
    <name evidence="4" type="primary">proC</name>
    <name evidence="10" type="ORF">NP7_08935</name>
</gene>
<feature type="binding site" evidence="6">
    <location>
        <position position="40"/>
    </location>
    <ligand>
        <name>NADP(+)</name>
        <dbReference type="ChEBI" id="CHEBI:58349"/>
    </ligand>
</feature>
<dbReference type="RefSeq" id="WP_100270530.1">
    <property type="nucleotide sequence ID" value="NZ_CP024443.1"/>
</dbReference>
<dbReference type="PANTHER" id="PTHR11645:SF0">
    <property type="entry name" value="PYRROLINE-5-CARBOXYLATE REDUCTASE 3"/>
    <property type="match status" value="1"/>
</dbReference>
<evidence type="ECO:0000256" key="4">
    <source>
        <dbReference type="HAMAP-Rule" id="MF_01925"/>
    </source>
</evidence>